<dbReference type="EMBL" id="BMTZ01000004">
    <property type="protein sequence ID" value="GGT44954.1"/>
    <property type="molecule type" value="Genomic_DNA"/>
</dbReference>
<reference evidence="2" key="1">
    <citation type="journal article" date="2019" name="Int. J. Syst. Evol. Microbiol.">
        <title>The Global Catalogue of Microorganisms (GCM) 10K type strain sequencing project: providing services to taxonomists for standard genome sequencing and annotation.</title>
        <authorList>
            <consortium name="The Broad Institute Genomics Platform"/>
            <consortium name="The Broad Institute Genome Sequencing Center for Infectious Disease"/>
            <person name="Wu L."/>
            <person name="Ma J."/>
        </authorList>
    </citation>
    <scope>NUCLEOTIDE SEQUENCE [LARGE SCALE GENOMIC DNA]</scope>
    <source>
        <strain evidence="2">JCM 4422</strain>
    </source>
</reference>
<evidence type="ECO:0008006" key="3">
    <source>
        <dbReference type="Google" id="ProtNLM"/>
    </source>
</evidence>
<sequence>MSDQGYPLEMRVARIVGAAGAGWDHGRVYTDPVTEKTREIDLFGYFDGPRQELSVHVVFECKHSRDKPWVLFGTDRPGLTPTGLARSTPATPLVKKALARTLRGRRMLSPVTDMTMFRAPDGITGFNLARAHTDNQDAAFHAVRGVSAAAEETARDIGSHGHAVLYLPVVVIDTPLIRCFLPAEEEDVQLEQVERGVLLTSSRPGSYTFIHVVTVEALPSFMSQVAVESANLRTLLEPQLKYIRDLPDK</sequence>
<comment type="caution">
    <text evidence="1">The sequence shown here is derived from an EMBL/GenBank/DDBJ whole genome shotgun (WGS) entry which is preliminary data.</text>
</comment>
<protein>
    <recommendedName>
        <fullName evidence="3">NERD domain-containing protein</fullName>
    </recommendedName>
</protein>
<gene>
    <name evidence="1" type="ORF">GCM10010287_17610</name>
</gene>
<name>A0ABQ2TVT9_9ACTN</name>
<proteinExistence type="predicted"/>
<organism evidence="1 2">
    <name type="scientific">Streptomyces variabilis</name>
    <dbReference type="NCBI Taxonomy" id="67372"/>
    <lineage>
        <taxon>Bacteria</taxon>
        <taxon>Bacillati</taxon>
        <taxon>Actinomycetota</taxon>
        <taxon>Actinomycetes</taxon>
        <taxon>Kitasatosporales</taxon>
        <taxon>Streptomycetaceae</taxon>
        <taxon>Streptomyces</taxon>
        <taxon>Streptomyces griseoincarnatus group</taxon>
    </lineage>
</organism>
<evidence type="ECO:0000313" key="1">
    <source>
        <dbReference type="EMBL" id="GGT44954.1"/>
    </source>
</evidence>
<accession>A0ABQ2TVT9</accession>
<keyword evidence="2" id="KW-1185">Reference proteome</keyword>
<evidence type="ECO:0000313" key="2">
    <source>
        <dbReference type="Proteomes" id="UP000629911"/>
    </source>
</evidence>
<dbReference type="Proteomes" id="UP000629911">
    <property type="component" value="Unassembled WGS sequence"/>
</dbReference>